<evidence type="ECO:0000256" key="1">
    <source>
        <dbReference type="SAM" id="Phobius"/>
    </source>
</evidence>
<keyword evidence="3" id="KW-1185">Reference proteome</keyword>
<name>A0A8K1GBT2_9PASS</name>
<feature type="transmembrane region" description="Helical" evidence="1">
    <location>
        <begin position="64"/>
        <end position="87"/>
    </location>
</feature>
<evidence type="ECO:0000313" key="3">
    <source>
        <dbReference type="Proteomes" id="UP000796761"/>
    </source>
</evidence>
<gene>
    <name evidence="2" type="ORF">HGM15179_011835</name>
</gene>
<reference evidence="2" key="1">
    <citation type="submission" date="2019-04" db="EMBL/GenBank/DDBJ databases">
        <title>Genome assembly of Zosterops borbonicus 15179.</title>
        <authorList>
            <person name="Leroy T."/>
            <person name="Anselmetti Y."/>
            <person name="Tilak M.-K."/>
            <person name="Nabholz B."/>
        </authorList>
    </citation>
    <scope>NUCLEOTIDE SEQUENCE</scope>
    <source>
        <strain evidence="2">HGM_15179</strain>
        <tissue evidence="2">Muscle</tissue>
    </source>
</reference>
<dbReference type="AlphaFoldDB" id="A0A8K1GBT2"/>
<comment type="caution">
    <text evidence="2">The sequence shown here is derived from an EMBL/GenBank/DDBJ whole genome shotgun (WGS) entry which is preliminary data.</text>
</comment>
<keyword evidence="1" id="KW-1133">Transmembrane helix</keyword>
<accession>A0A8K1GBT2</accession>
<dbReference type="EMBL" id="SWJQ01000375">
    <property type="protein sequence ID" value="TRZ15262.1"/>
    <property type="molecule type" value="Genomic_DNA"/>
</dbReference>
<proteinExistence type="predicted"/>
<sequence>MNPRPQDPVVSLQWRVSSELAWAASASKTQAFDSEIRCLEDEQLLACADIITQKIALLIAMTENVFVCLFVFHSAFGLIDLRSFLILPHKLQKWKKQHLWVYDSLGTVCDISPPLEKFALSLAYKPSCLIAWEDEKPVDVNNCSGFLLIARLDQRVEHFCWDRIRRLPHASGVKAAWEDEKPVDVNNCSGFLLIARLDQRVEHFCWDRIRRLPHASGVKAGEFCFKLALFWCKGQNGHSSWRTVNLFLNPIVQFDLI</sequence>
<keyword evidence="1" id="KW-0812">Transmembrane</keyword>
<evidence type="ECO:0000313" key="2">
    <source>
        <dbReference type="EMBL" id="TRZ15262.1"/>
    </source>
</evidence>
<organism evidence="2 3">
    <name type="scientific">Zosterops borbonicus</name>
    <dbReference type="NCBI Taxonomy" id="364589"/>
    <lineage>
        <taxon>Eukaryota</taxon>
        <taxon>Metazoa</taxon>
        <taxon>Chordata</taxon>
        <taxon>Craniata</taxon>
        <taxon>Vertebrata</taxon>
        <taxon>Euteleostomi</taxon>
        <taxon>Archelosauria</taxon>
        <taxon>Archosauria</taxon>
        <taxon>Dinosauria</taxon>
        <taxon>Saurischia</taxon>
        <taxon>Theropoda</taxon>
        <taxon>Coelurosauria</taxon>
        <taxon>Aves</taxon>
        <taxon>Neognathae</taxon>
        <taxon>Neoaves</taxon>
        <taxon>Telluraves</taxon>
        <taxon>Australaves</taxon>
        <taxon>Passeriformes</taxon>
        <taxon>Sylvioidea</taxon>
        <taxon>Zosteropidae</taxon>
        <taxon>Zosterops</taxon>
    </lineage>
</organism>
<dbReference type="Proteomes" id="UP000796761">
    <property type="component" value="Unassembled WGS sequence"/>
</dbReference>
<protein>
    <submittedName>
        <fullName evidence="2">Uncharacterized protein</fullName>
    </submittedName>
</protein>
<keyword evidence="1" id="KW-0472">Membrane</keyword>